<sequence length="475" mass="54708">AEKVTPRNVDYSRWYTDIVLQAKLADYSPVKGAMVIRPNGYAIWELIQRYLDQMFKESGHVNAYFPLLIPESFMQKEAEHVEGFSPECAVVTIGGGEELEEPLYIRPTSETIIWSMYKKWIMSYRDLPILINQWANVMRWEMRTRLFLRTSEFLWQEGHTAHATFEEAEEETLKILNIYQKFAEEYLAIPVIPGKKSEAEKFAGALHTYSIEAMMQDKKALQAGTSHNLGQNFAKAFDVQFQDKDGKLQYVWATSWGVSTRLIGALIMAHSDDRGLVLPPRMAQRPVVIVPIWRGEEEKKQVLAYAEGVLRELKTKYNVIFDDREQYKPGFKFADWELQGIPLRLEIGPKDVAKNALVLVRRDNMQKQFVNRTGILETVTAQLEQMQTDLLEKARTFRDENTFTVNEYGKLMEIINDGGGFVRAHWCGDPKCETKVKDDTKATIRNIPFDREEEKGKCIVCGAESEGRVIFAKAY</sequence>
<keyword evidence="8" id="KW-0030">Aminoacyl-tRNA synthetase</keyword>
<dbReference type="HAMAP" id="MF_01571">
    <property type="entry name" value="Pro_tRNA_synth_type3"/>
    <property type="match status" value="1"/>
</dbReference>
<comment type="caution">
    <text evidence="13">The sequence shown here is derived from an EMBL/GenBank/DDBJ whole genome shotgun (WGS) entry which is preliminary data.</text>
</comment>
<dbReference type="Pfam" id="PF03129">
    <property type="entry name" value="HGTP_anticodon"/>
    <property type="match status" value="1"/>
</dbReference>
<evidence type="ECO:0000256" key="10">
    <source>
        <dbReference type="ARBA" id="ARBA00060806"/>
    </source>
</evidence>
<keyword evidence="4 13" id="KW-0436">Ligase</keyword>
<evidence type="ECO:0000256" key="7">
    <source>
        <dbReference type="ARBA" id="ARBA00022917"/>
    </source>
</evidence>
<name>A0A7V5PQR0_CALAY</name>
<dbReference type="InterPro" id="IPR002314">
    <property type="entry name" value="aa-tRNA-synt_IIb"/>
</dbReference>
<dbReference type="InterPro" id="IPR045864">
    <property type="entry name" value="aa-tRNA-synth_II/BPL/LPL"/>
</dbReference>
<feature type="non-terminal residue" evidence="13">
    <location>
        <position position="1"/>
    </location>
</feature>
<dbReference type="CDD" id="cd00778">
    <property type="entry name" value="ProRS_core_arch_euk"/>
    <property type="match status" value="1"/>
</dbReference>
<reference evidence="13" key="1">
    <citation type="journal article" date="2020" name="mSystems">
        <title>Genome- and Community-Level Interaction Insights into Carbon Utilization and Element Cycling Functions of Hydrothermarchaeota in Hydrothermal Sediment.</title>
        <authorList>
            <person name="Zhou Z."/>
            <person name="Liu Y."/>
            <person name="Xu W."/>
            <person name="Pan J."/>
            <person name="Luo Z.H."/>
            <person name="Li M."/>
        </authorList>
    </citation>
    <scope>NUCLEOTIDE SEQUENCE [LARGE SCALE GENOMIC DNA]</scope>
    <source>
        <strain evidence="13">HyVt-527</strain>
    </source>
</reference>
<proteinExistence type="inferred from homology"/>
<gene>
    <name evidence="13" type="ORF">ENJ89_09765</name>
</gene>
<dbReference type="PANTHER" id="PTHR43382">
    <property type="entry name" value="PROLYL-TRNA SYNTHETASE"/>
    <property type="match status" value="1"/>
</dbReference>
<dbReference type="GO" id="GO:0006433">
    <property type="term" value="P:prolyl-tRNA aminoacylation"/>
    <property type="evidence" value="ECO:0007669"/>
    <property type="project" value="UniProtKB-UniRule"/>
</dbReference>
<dbReference type="Pfam" id="PF09180">
    <property type="entry name" value="ProRS-C_1"/>
    <property type="match status" value="1"/>
</dbReference>
<dbReference type="InterPro" id="IPR016061">
    <property type="entry name" value="Pro-tRNA_ligase_II_C"/>
</dbReference>
<evidence type="ECO:0000256" key="8">
    <source>
        <dbReference type="ARBA" id="ARBA00023146"/>
    </source>
</evidence>
<evidence type="ECO:0000256" key="3">
    <source>
        <dbReference type="ARBA" id="ARBA00022490"/>
    </source>
</evidence>
<evidence type="ECO:0000256" key="1">
    <source>
        <dbReference type="ARBA" id="ARBA00012831"/>
    </source>
</evidence>
<dbReference type="Proteomes" id="UP000886124">
    <property type="component" value="Unassembled WGS sequence"/>
</dbReference>
<comment type="catalytic activity">
    <reaction evidence="9">
        <text>tRNA(Pro) + L-proline + ATP = L-prolyl-tRNA(Pro) + AMP + diphosphate</text>
        <dbReference type="Rhea" id="RHEA:14305"/>
        <dbReference type="Rhea" id="RHEA-COMP:9700"/>
        <dbReference type="Rhea" id="RHEA-COMP:9702"/>
        <dbReference type="ChEBI" id="CHEBI:30616"/>
        <dbReference type="ChEBI" id="CHEBI:33019"/>
        <dbReference type="ChEBI" id="CHEBI:60039"/>
        <dbReference type="ChEBI" id="CHEBI:78442"/>
        <dbReference type="ChEBI" id="CHEBI:78532"/>
        <dbReference type="ChEBI" id="CHEBI:456215"/>
        <dbReference type="EC" id="6.1.1.15"/>
    </reaction>
</comment>
<dbReference type="GO" id="GO:0017101">
    <property type="term" value="C:aminoacyl-tRNA synthetase multienzyme complex"/>
    <property type="evidence" value="ECO:0007669"/>
    <property type="project" value="TreeGrafter"/>
</dbReference>
<keyword evidence="3" id="KW-0963">Cytoplasm</keyword>
<dbReference type="InterPro" id="IPR033721">
    <property type="entry name" value="ProRS_core_arch_euk"/>
</dbReference>
<dbReference type="SMART" id="SM00946">
    <property type="entry name" value="ProRS-C_1"/>
    <property type="match status" value="1"/>
</dbReference>
<evidence type="ECO:0000256" key="4">
    <source>
        <dbReference type="ARBA" id="ARBA00022598"/>
    </source>
</evidence>
<comment type="similarity">
    <text evidence="10">Belongs to the class-II aminoacyl-tRNA synthetase family. ProS type 3 subfamily.</text>
</comment>
<dbReference type="InterPro" id="IPR017449">
    <property type="entry name" value="Pro-tRNA_synth_II"/>
</dbReference>
<dbReference type="InterPro" id="IPR002316">
    <property type="entry name" value="Pro-tRNA-ligase_IIa"/>
</dbReference>
<dbReference type="SUPFAM" id="SSF64586">
    <property type="entry name" value="C-terminal domain of ProRS"/>
    <property type="match status" value="1"/>
</dbReference>
<dbReference type="CDD" id="cd00862">
    <property type="entry name" value="ProRS_anticodon_zinc"/>
    <property type="match status" value="1"/>
</dbReference>
<evidence type="ECO:0000256" key="9">
    <source>
        <dbReference type="ARBA" id="ARBA00047671"/>
    </source>
</evidence>
<dbReference type="GO" id="GO:0005524">
    <property type="term" value="F:ATP binding"/>
    <property type="evidence" value="ECO:0007669"/>
    <property type="project" value="UniProtKB-KW"/>
</dbReference>
<accession>A0A7V5PQR0</accession>
<dbReference type="EC" id="6.1.1.15" evidence="1 11"/>
<evidence type="ECO:0000259" key="12">
    <source>
        <dbReference type="PROSITE" id="PS50862"/>
    </source>
</evidence>
<dbReference type="InterPro" id="IPR004154">
    <property type="entry name" value="Anticodon-bd"/>
</dbReference>
<evidence type="ECO:0000313" key="13">
    <source>
        <dbReference type="EMBL" id="HHJ53468.1"/>
    </source>
</evidence>
<dbReference type="PANTHER" id="PTHR43382:SF2">
    <property type="entry name" value="BIFUNCTIONAL GLUTAMATE_PROLINE--TRNA LIGASE"/>
    <property type="match status" value="1"/>
</dbReference>
<keyword evidence="6" id="KW-0067">ATP-binding</keyword>
<dbReference type="GO" id="GO:0004827">
    <property type="term" value="F:proline-tRNA ligase activity"/>
    <property type="evidence" value="ECO:0007669"/>
    <property type="project" value="UniProtKB-UniRule"/>
</dbReference>
<keyword evidence="7" id="KW-0648">Protein biosynthesis</keyword>
<evidence type="ECO:0000256" key="6">
    <source>
        <dbReference type="ARBA" id="ARBA00022840"/>
    </source>
</evidence>
<dbReference type="AlphaFoldDB" id="A0A7V5PQR0"/>
<evidence type="ECO:0000256" key="2">
    <source>
        <dbReference type="ARBA" id="ARBA00019110"/>
    </source>
</evidence>
<protein>
    <recommendedName>
        <fullName evidence="2 11">Proline--tRNA ligase</fullName>
        <ecNumber evidence="1 11">6.1.1.15</ecNumber>
    </recommendedName>
</protein>
<dbReference type="Gene3D" id="3.40.50.800">
    <property type="entry name" value="Anticodon-binding domain"/>
    <property type="match status" value="1"/>
</dbReference>
<dbReference type="Pfam" id="PF00587">
    <property type="entry name" value="tRNA-synt_2b"/>
    <property type="match status" value="1"/>
</dbReference>
<dbReference type="PRINTS" id="PR01046">
    <property type="entry name" value="TRNASYNTHPRO"/>
</dbReference>
<dbReference type="PROSITE" id="PS50862">
    <property type="entry name" value="AA_TRNA_LIGASE_II"/>
    <property type="match status" value="1"/>
</dbReference>
<organism evidence="13">
    <name type="scientific">Caldithrix abyssi</name>
    <dbReference type="NCBI Taxonomy" id="187145"/>
    <lineage>
        <taxon>Bacteria</taxon>
        <taxon>Pseudomonadati</taxon>
        <taxon>Calditrichota</taxon>
        <taxon>Calditrichia</taxon>
        <taxon>Calditrichales</taxon>
        <taxon>Calditrichaceae</taxon>
        <taxon>Caldithrix</taxon>
    </lineage>
</organism>
<dbReference type="InterPro" id="IPR036621">
    <property type="entry name" value="Anticodon-bd_dom_sf"/>
</dbReference>
<dbReference type="EMBL" id="DROD01000619">
    <property type="protein sequence ID" value="HHJ53468.1"/>
    <property type="molecule type" value="Genomic_DNA"/>
</dbReference>
<dbReference type="Gene3D" id="3.30.110.30">
    <property type="entry name" value="C-terminal domain of ProRS"/>
    <property type="match status" value="1"/>
</dbReference>
<dbReference type="Gene3D" id="3.30.930.10">
    <property type="entry name" value="Bira Bifunctional Protein, Domain 2"/>
    <property type="match status" value="1"/>
</dbReference>
<feature type="domain" description="Aminoacyl-transfer RNA synthetases class-II family profile" evidence="12">
    <location>
        <begin position="32"/>
        <end position="279"/>
    </location>
</feature>
<evidence type="ECO:0000256" key="5">
    <source>
        <dbReference type="ARBA" id="ARBA00022741"/>
    </source>
</evidence>
<keyword evidence="5" id="KW-0547">Nucleotide-binding</keyword>
<dbReference type="InterPro" id="IPR004499">
    <property type="entry name" value="Pro-tRNA-ligase_IIa_arc-type"/>
</dbReference>
<dbReference type="NCBIfam" id="TIGR00408">
    <property type="entry name" value="proS_fam_I"/>
    <property type="match status" value="1"/>
</dbReference>
<dbReference type="FunFam" id="3.30.930.10:FF:000023">
    <property type="entry name" value="Proline--tRNA ligase"/>
    <property type="match status" value="1"/>
</dbReference>
<dbReference type="GO" id="GO:0005737">
    <property type="term" value="C:cytoplasm"/>
    <property type="evidence" value="ECO:0007669"/>
    <property type="project" value="InterPro"/>
</dbReference>
<evidence type="ECO:0000256" key="11">
    <source>
        <dbReference type="NCBIfam" id="TIGR00408"/>
    </source>
</evidence>
<dbReference type="InterPro" id="IPR006195">
    <property type="entry name" value="aa-tRNA-synth_II"/>
</dbReference>
<dbReference type="SUPFAM" id="SSF52954">
    <property type="entry name" value="Class II aaRS ABD-related"/>
    <property type="match status" value="1"/>
</dbReference>
<dbReference type="SUPFAM" id="SSF55681">
    <property type="entry name" value="Class II aaRS and biotin synthetases"/>
    <property type="match status" value="1"/>
</dbReference>